<dbReference type="InterPro" id="IPR036390">
    <property type="entry name" value="WH_DNA-bd_sf"/>
</dbReference>
<dbReference type="PRINTS" id="PR00267">
    <property type="entry name" value="INTFRNREGFCT"/>
</dbReference>
<dbReference type="PANTHER" id="PTHR11949:SF17">
    <property type="entry name" value="IRF TRYPTOPHAN PENTAD REPEAT DOMAIN-CONTAINING PROTEIN"/>
    <property type="match status" value="1"/>
</dbReference>
<dbReference type="Pfam" id="PF00605">
    <property type="entry name" value="IRF"/>
    <property type="match status" value="1"/>
</dbReference>
<dbReference type="GO" id="GO:0000978">
    <property type="term" value="F:RNA polymerase II cis-regulatory region sequence-specific DNA binding"/>
    <property type="evidence" value="ECO:0007669"/>
    <property type="project" value="TreeGrafter"/>
</dbReference>
<comment type="caution">
    <text evidence="3">The sequence shown here is derived from an EMBL/GenBank/DDBJ whole genome shotgun (WGS) entry which is preliminary data.</text>
</comment>
<dbReference type="GO" id="GO:0000981">
    <property type="term" value="F:DNA-binding transcription factor activity, RNA polymerase II-specific"/>
    <property type="evidence" value="ECO:0007669"/>
    <property type="project" value="TreeGrafter"/>
</dbReference>
<dbReference type="InterPro" id="IPR001346">
    <property type="entry name" value="Interferon_reg_fact_DNA-bd_dom"/>
</dbReference>
<name>A0A812ETU8_ACAPH</name>
<dbReference type="OrthoDB" id="6538197at2759"/>
<protein>
    <submittedName>
        <fullName evidence="3">IRF2</fullName>
    </submittedName>
</protein>
<feature type="domain" description="IRF tryptophan pentad repeat" evidence="2">
    <location>
        <begin position="1"/>
        <end position="152"/>
    </location>
</feature>
<reference evidence="3" key="1">
    <citation type="submission" date="2021-01" db="EMBL/GenBank/DDBJ databases">
        <authorList>
            <person name="Li R."/>
            <person name="Bekaert M."/>
        </authorList>
    </citation>
    <scope>NUCLEOTIDE SEQUENCE</scope>
    <source>
        <strain evidence="3">Farmed</strain>
    </source>
</reference>
<dbReference type="PANTHER" id="PTHR11949">
    <property type="entry name" value="INTERFERON REGULATORY FACTOR"/>
    <property type="match status" value="1"/>
</dbReference>
<proteinExistence type="predicted"/>
<dbReference type="Proteomes" id="UP000597762">
    <property type="component" value="Unassembled WGS sequence"/>
</dbReference>
<evidence type="ECO:0000259" key="2">
    <source>
        <dbReference type="PROSITE" id="PS51507"/>
    </source>
</evidence>
<gene>
    <name evidence="3" type="ORF">SPHA_79181</name>
</gene>
<keyword evidence="4" id="KW-1185">Reference proteome</keyword>
<evidence type="ECO:0000313" key="4">
    <source>
        <dbReference type="Proteomes" id="UP000597762"/>
    </source>
</evidence>
<dbReference type="SUPFAM" id="SSF46785">
    <property type="entry name" value="Winged helix' DNA-binding domain"/>
    <property type="match status" value="1"/>
</dbReference>
<feature type="region of interest" description="Disordered" evidence="1">
    <location>
        <begin position="161"/>
        <end position="190"/>
    </location>
</feature>
<dbReference type="InterPro" id="IPR036388">
    <property type="entry name" value="WH-like_DNA-bd_sf"/>
</dbReference>
<dbReference type="EMBL" id="CAHIKZ030005560">
    <property type="protein sequence ID" value="CAE1329751.1"/>
    <property type="molecule type" value="Genomic_DNA"/>
</dbReference>
<dbReference type="GO" id="GO:0002376">
    <property type="term" value="P:immune system process"/>
    <property type="evidence" value="ECO:0007669"/>
    <property type="project" value="TreeGrafter"/>
</dbReference>
<feature type="compositionally biased region" description="Basic and acidic residues" evidence="1">
    <location>
        <begin position="163"/>
        <end position="183"/>
    </location>
</feature>
<evidence type="ECO:0000256" key="1">
    <source>
        <dbReference type="SAM" id="MobiDB-lite"/>
    </source>
</evidence>
<dbReference type="AlphaFoldDB" id="A0A812ETU8"/>
<dbReference type="PROSITE" id="PS51507">
    <property type="entry name" value="IRF_2"/>
    <property type="match status" value="1"/>
</dbReference>
<organism evidence="3 4">
    <name type="scientific">Acanthosepion pharaonis</name>
    <name type="common">Pharaoh cuttlefish</name>
    <name type="synonym">Sepia pharaonis</name>
    <dbReference type="NCBI Taxonomy" id="158019"/>
    <lineage>
        <taxon>Eukaryota</taxon>
        <taxon>Metazoa</taxon>
        <taxon>Spiralia</taxon>
        <taxon>Lophotrochozoa</taxon>
        <taxon>Mollusca</taxon>
        <taxon>Cephalopoda</taxon>
        <taxon>Coleoidea</taxon>
        <taxon>Decapodiformes</taxon>
        <taxon>Sepiida</taxon>
        <taxon>Sepiina</taxon>
        <taxon>Sepiidae</taxon>
        <taxon>Acanthosepion</taxon>
    </lineage>
</organism>
<dbReference type="Gene3D" id="1.10.10.10">
    <property type="entry name" value="Winged helix-like DNA-binding domain superfamily/Winged helix DNA-binding domain"/>
    <property type="match status" value="1"/>
</dbReference>
<sequence length="267" mass="31334">MYDISIKKNQSSKPYKTHVLTTFIWGGTYPAYLVGQTYRRHITYRIYKIYSCQITLKRCLQQRLRSHPNRPVYSETSRQNDYSTSSQADADLFILWAQHRGKYNPNKDRIPNTKKYKATFRCAINSLPDCEEIVEKSQKSGHDAFKIYRFNECEKRKMRKIRKKEDNDEQISKDSFTSEERLIPNDSDSSLNEGIPRLEELFGDSLRTAFPNGGFYSIQNGTASKEISAQEYFEQIENSFTVEEMHTEIFLDDTYMPYAEEVTIHAL</sequence>
<evidence type="ECO:0000313" key="3">
    <source>
        <dbReference type="EMBL" id="CAE1329751.1"/>
    </source>
</evidence>
<accession>A0A812ETU8</accession>
<dbReference type="GO" id="GO:0005634">
    <property type="term" value="C:nucleus"/>
    <property type="evidence" value="ECO:0007669"/>
    <property type="project" value="TreeGrafter"/>
</dbReference>